<organism evidence="5 6">
    <name type="scientific">Rhodotorula mucilaginosa</name>
    <name type="common">Yeast</name>
    <name type="synonym">Rhodotorula rubra</name>
    <dbReference type="NCBI Taxonomy" id="5537"/>
    <lineage>
        <taxon>Eukaryota</taxon>
        <taxon>Fungi</taxon>
        <taxon>Dikarya</taxon>
        <taxon>Basidiomycota</taxon>
        <taxon>Pucciniomycotina</taxon>
        <taxon>Microbotryomycetes</taxon>
        <taxon>Sporidiobolales</taxon>
        <taxon>Sporidiobolaceae</taxon>
        <taxon>Rhodotorula</taxon>
    </lineage>
</organism>
<dbReference type="PANTHER" id="PTHR22809:SF5">
    <property type="entry name" value="TRNA N(3)-METHYLCYTIDINE METHYLTRANSFERASE METTL6"/>
    <property type="match status" value="1"/>
</dbReference>
<feature type="compositionally biased region" description="Low complexity" evidence="4">
    <location>
        <begin position="301"/>
        <end position="330"/>
    </location>
</feature>
<reference evidence="5 6" key="1">
    <citation type="submission" date="2020-11" db="EMBL/GenBank/DDBJ databases">
        <title>Kefir isolates.</title>
        <authorList>
            <person name="Marcisauskas S."/>
            <person name="Kim Y."/>
            <person name="Blasche S."/>
        </authorList>
    </citation>
    <scope>NUCLEOTIDE SEQUENCE [LARGE SCALE GENOMIC DNA]</scope>
    <source>
        <strain evidence="5 6">KR</strain>
    </source>
</reference>
<evidence type="ECO:0000256" key="3">
    <source>
        <dbReference type="ARBA" id="ARBA00022679"/>
    </source>
</evidence>
<dbReference type="OrthoDB" id="417697at2759"/>
<protein>
    <recommendedName>
        <fullName evidence="7">Methyltransferase-like protein</fullName>
    </recommendedName>
</protein>
<sequence>MESRTDQSSLASTSTSVPPQSETPIASSSTDSKPTRTSKAKKPRIVLQGTPDEILDRNAARSASPAFVEKLVARAGTHWNKFYSNHAKNPATNQFFKDRHWTDREWPQLAQLAEPVDPKGKGKAVLEVGCGTGAFIYPLLERYPQARYVAFDFAKKAVELTKTHPLYTPSSCHIFQHDLTLPLSSLSDKLASPPPEFGDPILPGSFDIVSCVFVLSALPPHKQAEAVKSLISLLAPGGWLLFRDYALRDAAQLRFHSLPSASYATEPSLLSPRTRPPPPASCTPASDSVPNPAAPTGGNDTPLSTLTTTTTTTPATATPATAPTTTAPSPIDANLPFYRRGDNTLTYFFTPSEVTSFVDSALEDLRQRDDEEGGIELEGSVEVVEREMENRKEG</sequence>
<evidence type="ECO:0000313" key="5">
    <source>
        <dbReference type="EMBL" id="KAG0663094.1"/>
    </source>
</evidence>
<feature type="region of interest" description="Disordered" evidence="4">
    <location>
        <begin position="264"/>
        <end position="335"/>
    </location>
</feature>
<dbReference type="CDD" id="cd02440">
    <property type="entry name" value="AdoMet_MTases"/>
    <property type="match status" value="1"/>
</dbReference>
<evidence type="ECO:0000256" key="1">
    <source>
        <dbReference type="ARBA" id="ARBA00009725"/>
    </source>
</evidence>
<comment type="caution">
    <text evidence="5">The sequence shown here is derived from an EMBL/GenBank/DDBJ whole genome shotgun (WGS) entry which is preliminary data.</text>
</comment>
<dbReference type="Gene3D" id="3.40.50.150">
    <property type="entry name" value="Vaccinia Virus protein VP39"/>
    <property type="match status" value="1"/>
</dbReference>
<dbReference type="Pfam" id="PF13489">
    <property type="entry name" value="Methyltransf_23"/>
    <property type="match status" value="1"/>
</dbReference>
<keyword evidence="3" id="KW-0808">Transferase</keyword>
<gene>
    <name evidence="5" type="ORF">C6P46_002937</name>
</gene>
<dbReference type="GO" id="GO:0032259">
    <property type="term" value="P:methylation"/>
    <property type="evidence" value="ECO:0007669"/>
    <property type="project" value="UniProtKB-KW"/>
</dbReference>
<keyword evidence="2" id="KW-0489">Methyltransferase</keyword>
<dbReference type="GO" id="GO:0008173">
    <property type="term" value="F:RNA methyltransferase activity"/>
    <property type="evidence" value="ECO:0007669"/>
    <property type="project" value="UniProtKB-ARBA"/>
</dbReference>
<evidence type="ECO:0000313" key="6">
    <source>
        <dbReference type="Proteomes" id="UP000777482"/>
    </source>
</evidence>
<feature type="compositionally biased region" description="Polar residues" evidence="4">
    <location>
        <begin position="1"/>
        <end position="35"/>
    </location>
</feature>
<dbReference type="PANTHER" id="PTHR22809">
    <property type="entry name" value="METHYLTRANSFERASE-RELATED"/>
    <property type="match status" value="1"/>
</dbReference>
<dbReference type="SUPFAM" id="SSF53335">
    <property type="entry name" value="S-adenosyl-L-methionine-dependent methyltransferases"/>
    <property type="match status" value="1"/>
</dbReference>
<feature type="region of interest" description="Disordered" evidence="4">
    <location>
        <begin position="1"/>
        <end position="46"/>
    </location>
</feature>
<evidence type="ECO:0008006" key="7">
    <source>
        <dbReference type="Google" id="ProtNLM"/>
    </source>
</evidence>
<keyword evidence="6" id="KW-1185">Reference proteome</keyword>
<dbReference type="InterPro" id="IPR029063">
    <property type="entry name" value="SAM-dependent_MTases_sf"/>
</dbReference>
<dbReference type="GO" id="GO:0008757">
    <property type="term" value="F:S-adenosylmethionine-dependent methyltransferase activity"/>
    <property type="evidence" value="ECO:0007669"/>
    <property type="project" value="UniProtKB-ARBA"/>
</dbReference>
<dbReference type="Proteomes" id="UP000777482">
    <property type="component" value="Unassembled WGS sequence"/>
</dbReference>
<evidence type="ECO:0000256" key="4">
    <source>
        <dbReference type="SAM" id="MobiDB-lite"/>
    </source>
</evidence>
<dbReference type="EMBL" id="PUHQ01000022">
    <property type="protein sequence ID" value="KAG0663094.1"/>
    <property type="molecule type" value="Genomic_DNA"/>
</dbReference>
<dbReference type="AlphaFoldDB" id="A0A9P7B6U6"/>
<evidence type="ECO:0000256" key="2">
    <source>
        <dbReference type="ARBA" id="ARBA00022603"/>
    </source>
</evidence>
<comment type="similarity">
    <text evidence="1">Belongs to the methyltransferase superfamily. METL family.</text>
</comment>
<proteinExistence type="inferred from homology"/>
<dbReference type="InterPro" id="IPR026113">
    <property type="entry name" value="METTL2/6/8-like"/>
</dbReference>
<name>A0A9P7B6U6_RHOMI</name>
<accession>A0A9P7B6U6</accession>